<comment type="caution">
    <text evidence="1">The sequence shown here is derived from an EMBL/GenBank/DDBJ whole genome shotgun (WGS) entry which is preliminary data.</text>
</comment>
<reference evidence="1 2" key="1">
    <citation type="journal article" date="2023" name="Hortic Res">
        <title>Pangenome of water caltrop reveals structural variations and asymmetric subgenome divergence after allopolyploidization.</title>
        <authorList>
            <person name="Zhang X."/>
            <person name="Chen Y."/>
            <person name="Wang L."/>
            <person name="Yuan Y."/>
            <person name="Fang M."/>
            <person name="Shi L."/>
            <person name="Lu R."/>
            <person name="Comes H.P."/>
            <person name="Ma Y."/>
            <person name="Chen Y."/>
            <person name="Huang G."/>
            <person name="Zhou Y."/>
            <person name="Zheng Z."/>
            <person name="Qiu Y."/>
        </authorList>
    </citation>
    <scope>NUCLEOTIDE SEQUENCE [LARGE SCALE GENOMIC DNA]</scope>
    <source>
        <tissue evidence="1">Roots</tissue>
    </source>
</reference>
<accession>A0AAN7PVS2</accession>
<dbReference type="AlphaFoldDB" id="A0AAN7PVS2"/>
<keyword evidence="2" id="KW-1185">Reference proteome</keyword>
<name>A0AAN7PVS2_9MYRT</name>
<dbReference type="EMBL" id="JAXIOK010000014">
    <property type="protein sequence ID" value="KAK4755102.1"/>
    <property type="molecule type" value="Genomic_DNA"/>
</dbReference>
<proteinExistence type="predicted"/>
<evidence type="ECO:0000313" key="1">
    <source>
        <dbReference type="EMBL" id="KAK4755102.1"/>
    </source>
</evidence>
<gene>
    <name evidence="1" type="ORF">SAY87_008859</name>
</gene>
<evidence type="ECO:0000313" key="2">
    <source>
        <dbReference type="Proteomes" id="UP001345219"/>
    </source>
</evidence>
<protein>
    <submittedName>
        <fullName evidence="1">Uncharacterized protein</fullName>
    </submittedName>
</protein>
<sequence>MIITRLVSMRPDVPLSFSMAISINLLSARENLLVWYKITMIYRNPLSPGAMSVYELFCCSVAEQRPVAGSTSSAQTSTTKITMSFLGNG</sequence>
<dbReference type="Proteomes" id="UP001345219">
    <property type="component" value="Chromosome 8"/>
</dbReference>
<organism evidence="1 2">
    <name type="scientific">Trapa incisa</name>
    <dbReference type="NCBI Taxonomy" id="236973"/>
    <lineage>
        <taxon>Eukaryota</taxon>
        <taxon>Viridiplantae</taxon>
        <taxon>Streptophyta</taxon>
        <taxon>Embryophyta</taxon>
        <taxon>Tracheophyta</taxon>
        <taxon>Spermatophyta</taxon>
        <taxon>Magnoliopsida</taxon>
        <taxon>eudicotyledons</taxon>
        <taxon>Gunneridae</taxon>
        <taxon>Pentapetalae</taxon>
        <taxon>rosids</taxon>
        <taxon>malvids</taxon>
        <taxon>Myrtales</taxon>
        <taxon>Lythraceae</taxon>
        <taxon>Trapa</taxon>
    </lineage>
</organism>